<gene>
    <name evidence="8" type="ORF">DW042_06970</name>
    <name evidence="7" type="ORF">DW075_10225</name>
    <name evidence="6" type="ORF">DXD03_14345</name>
    <name evidence="2" type="ORF">F6S82_18110</name>
    <name evidence="4" type="ORF">GAZ26_00510</name>
    <name evidence="3" type="ORF">GAZ43_19490</name>
    <name evidence="5" type="ORF">LDZ35_21025</name>
</gene>
<evidence type="ECO:0000313" key="14">
    <source>
        <dbReference type="Proteomes" id="UP000471447"/>
    </source>
</evidence>
<dbReference type="Pfam" id="PF09820">
    <property type="entry name" value="AAA-ATPase_like"/>
    <property type="match status" value="1"/>
</dbReference>
<evidence type="ECO:0000313" key="2">
    <source>
        <dbReference type="EMBL" id="KAA9042980.1"/>
    </source>
</evidence>
<dbReference type="EMBL" id="WDCG01000001">
    <property type="protein sequence ID" value="KAB6428047.1"/>
    <property type="molecule type" value="Genomic_DNA"/>
</dbReference>
<evidence type="ECO:0000313" key="6">
    <source>
        <dbReference type="EMBL" id="RGK60907.1"/>
    </source>
</evidence>
<evidence type="ECO:0000313" key="5">
    <source>
        <dbReference type="EMBL" id="MCA4525688.1"/>
    </source>
</evidence>
<dbReference type="PANTHER" id="PTHR34825:SF1">
    <property type="entry name" value="AAA-ATPASE-LIKE DOMAIN-CONTAINING PROTEIN"/>
    <property type="match status" value="1"/>
</dbReference>
<protein>
    <submittedName>
        <fullName evidence="7">AAA family ATPase</fullName>
    </submittedName>
    <submittedName>
        <fullName evidence="2">ATP-binding protein</fullName>
    </submittedName>
</protein>
<name>A0A174BD59_9BACE</name>
<dbReference type="Pfam" id="PF08011">
    <property type="entry name" value="PDDEXK_9"/>
    <property type="match status" value="1"/>
</dbReference>
<evidence type="ECO:0000313" key="10">
    <source>
        <dbReference type="Proteomes" id="UP000284417"/>
    </source>
</evidence>
<evidence type="ECO:0000313" key="12">
    <source>
        <dbReference type="Proteomes" id="UP000327007"/>
    </source>
</evidence>
<reference evidence="13 14" key="4">
    <citation type="journal article" date="2019" name="Nat. Med.">
        <title>A library of human gut bacterial isolates paired with longitudinal multiomics data enables mechanistic microbiome research.</title>
        <authorList>
            <person name="Poyet M."/>
            <person name="Groussin M."/>
            <person name="Gibbons S.M."/>
            <person name="Avila-Pacheco J."/>
            <person name="Jiang X."/>
            <person name="Kearney S.M."/>
            <person name="Perrotta A.R."/>
            <person name="Berdy B."/>
            <person name="Zhao S."/>
            <person name="Lieberman T.D."/>
            <person name="Swanson P.K."/>
            <person name="Smith M."/>
            <person name="Roesemann S."/>
            <person name="Alexander J.E."/>
            <person name="Rich S.A."/>
            <person name="Livny J."/>
            <person name="Vlamakis H."/>
            <person name="Clish C."/>
            <person name="Bullock K."/>
            <person name="Deik A."/>
            <person name="Scott J."/>
            <person name="Pierce K.A."/>
            <person name="Xavier R.J."/>
            <person name="Alm E.J."/>
        </authorList>
    </citation>
    <scope>NUCLEOTIDE SEQUENCE [LARGE SCALE GENOMIC DNA]</scope>
    <source>
        <strain evidence="3 13">BIOML-A16</strain>
        <strain evidence="4 14">BIOML-A7</strain>
    </source>
</reference>
<evidence type="ECO:0000313" key="11">
    <source>
        <dbReference type="Proteomes" id="UP000285503"/>
    </source>
</evidence>
<dbReference type="GO" id="GO:0005524">
    <property type="term" value="F:ATP binding"/>
    <property type="evidence" value="ECO:0007669"/>
    <property type="project" value="UniProtKB-KW"/>
</dbReference>
<evidence type="ECO:0000259" key="1">
    <source>
        <dbReference type="Pfam" id="PF09820"/>
    </source>
</evidence>
<dbReference type="InterPro" id="IPR018631">
    <property type="entry name" value="AAA-ATPase-like_dom"/>
</dbReference>
<dbReference type="PANTHER" id="PTHR34825">
    <property type="entry name" value="CONSERVED PROTEIN, WITH A WEAK D-GALACTARATE DEHYDRATASE/ALTRONATE HYDROLASE DOMAIN"/>
    <property type="match status" value="1"/>
</dbReference>
<evidence type="ECO:0000313" key="13">
    <source>
        <dbReference type="Proteomes" id="UP000438288"/>
    </source>
</evidence>
<dbReference type="InterPro" id="IPR012547">
    <property type="entry name" value="PDDEXK_9"/>
</dbReference>
<evidence type="ECO:0000313" key="8">
    <source>
        <dbReference type="EMBL" id="RHK99496.1"/>
    </source>
</evidence>
<dbReference type="Proteomes" id="UP000471447">
    <property type="component" value="Unassembled WGS sequence"/>
</dbReference>
<dbReference type="Proteomes" id="UP000284417">
    <property type="component" value="Unassembled WGS sequence"/>
</dbReference>
<feature type="domain" description="AAA-ATPase-like" evidence="1">
    <location>
        <begin position="7"/>
        <end position="203"/>
    </location>
</feature>
<dbReference type="EMBL" id="WDCP01000060">
    <property type="protein sequence ID" value="KAB6337221.1"/>
    <property type="molecule type" value="Genomic_DNA"/>
</dbReference>
<dbReference type="Proteomes" id="UP000261210">
    <property type="component" value="Unassembled WGS sequence"/>
</dbReference>
<evidence type="ECO:0000313" key="9">
    <source>
        <dbReference type="Proteomes" id="UP000261210"/>
    </source>
</evidence>
<dbReference type="EMBL" id="QRNE01000047">
    <property type="protein sequence ID" value="RHK27603.1"/>
    <property type="molecule type" value="Genomic_DNA"/>
</dbReference>
<organism evidence="7 11">
    <name type="scientific">Bacteroides xylanisolvens</name>
    <dbReference type="NCBI Taxonomy" id="371601"/>
    <lineage>
        <taxon>Bacteria</taxon>
        <taxon>Pseudomonadati</taxon>
        <taxon>Bacteroidota</taxon>
        <taxon>Bacteroidia</taxon>
        <taxon>Bacteroidales</taxon>
        <taxon>Bacteroidaceae</taxon>
        <taxon>Bacteroides</taxon>
    </lineage>
</organism>
<reference evidence="2" key="3">
    <citation type="journal article" date="2019" name="bioRxiv">
        <title>Acquired interbacterial defense systems protect against interspecies antagonism in the human gut microbiome.</title>
        <authorList>
            <person name="Ross B.D."/>
            <person name="Verster A.J."/>
            <person name="Radey M.C."/>
            <person name="Schmidtke D.T."/>
            <person name="Pope C.E."/>
            <person name="Hoffman L.R."/>
            <person name="Hajjar A.M."/>
            <person name="Peterson S.B."/>
            <person name="Borenstein E."/>
            <person name="Mougous J.D."/>
        </authorList>
    </citation>
    <scope>NUCLEOTIDE SEQUENCE</scope>
    <source>
        <strain evidence="2">H204</strain>
    </source>
</reference>
<dbReference type="Proteomes" id="UP001197958">
    <property type="component" value="Unassembled WGS sequence"/>
</dbReference>
<dbReference type="EMBL" id="QSQU01000020">
    <property type="protein sequence ID" value="RGK60907.1"/>
    <property type="molecule type" value="Genomic_DNA"/>
</dbReference>
<evidence type="ECO:0000313" key="4">
    <source>
        <dbReference type="EMBL" id="KAB6428047.1"/>
    </source>
</evidence>
<keyword evidence="2" id="KW-0547">Nucleotide-binding</keyword>
<reference evidence="12" key="1">
    <citation type="journal article" date="2018" name="J. Anim. Genet.">
        <title>Acquired interbacterial defense systems protect against interspecies antagonism in the human gut microbiome.</title>
        <authorList>
            <person name="Ross B.D."/>
            <person name="Verster A.J."/>
            <person name="Radey M.C."/>
            <person name="Schmidtke D.T."/>
            <person name="Pope C.E."/>
            <person name="Hoffman L.R."/>
            <person name="Hajjar A."/>
            <person name="Peterson S.B."/>
            <person name="Borenstein E."/>
            <person name="Mougous J."/>
        </authorList>
    </citation>
    <scope>NUCLEOTIDE SEQUENCE [LARGE SCALE GENOMIC DNA]</scope>
    <source>
        <strain evidence="12">H204</strain>
    </source>
</reference>
<dbReference type="EMBL" id="QROC01000007">
    <property type="protein sequence ID" value="RHK99496.1"/>
    <property type="molecule type" value="Genomic_DNA"/>
</dbReference>
<dbReference type="Proteomes" id="UP000285503">
    <property type="component" value="Unassembled WGS sequence"/>
</dbReference>
<accession>A0A174BD59</accession>
<reference evidence="9 10" key="2">
    <citation type="submission" date="2018-08" db="EMBL/GenBank/DDBJ databases">
        <title>A genome reference for cultivated species of the human gut microbiota.</title>
        <authorList>
            <person name="Zou Y."/>
            <person name="Xue W."/>
            <person name="Luo G."/>
        </authorList>
    </citation>
    <scope>NUCLEOTIDE SEQUENCE [LARGE SCALE GENOMIC DNA]</scope>
    <source>
        <strain evidence="8 10">AF39-6AC</strain>
        <strain evidence="7 11">AF46-11NS</strain>
        <strain evidence="6 9">TF10-34</strain>
    </source>
</reference>
<evidence type="ECO:0000313" key="3">
    <source>
        <dbReference type="EMBL" id="KAB6337221.1"/>
    </source>
</evidence>
<keyword evidence="2" id="KW-0067">ATP-binding</keyword>
<dbReference type="GeneID" id="69480738"/>
<dbReference type="AlphaFoldDB" id="A0A174BD59"/>
<comment type="caution">
    <text evidence="7">The sequence shown here is derived from an EMBL/GenBank/DDBJ whole genome shotgun (WGS) entry which is preliminary data.</text>
</comment>
<reference evidence="2" key="5">
    <citation type="submission" date="2019-09" db="EMBL/GenBank/DDBJ databases">
        <authorList>
            <person name="Ross B.D."/>
            <person name="Verster A.J."/>
            <person name="Radey M.C."/>
            <person name="Schmidtke D.T."/>
            <person name="Pope C.E."/>
            <person name="Hoffman L.R."/>
            <person name="Hajjar A.M."/>
            <person name="Peterson S.B."/>
            <person name="Borenstein E."/>
            <person name="Mougous J.D."/>
        </authorList>
    </citation>
    <scope>NUCLEOTIDE SEQUENCE</scope>
    <source>
        <strain evidence="2">H204</strain>
    </source>
</reference>
<dbReference type="RefSeq" id="WP_008019626.1">
    <property type="nucleotide sequence ID" value="NZ_CABKPA010000031.1"/>
</dbReference>
<dbReference type="EMBL" id="VYQC01000012">
    <property type="protein sequence ID" value="KAA9042980.1"/>
    <property type="molecule type" value="Genomic_DNA"/>
</dbReference>
<evidence type="ECO:0000313" key="7">
    <source>
        <dbReference type="EMBL" id="RHK27603.1"/>
    </source>
</evidence>
<proteinExistence type="predicted"/>
<dbReference type="Proteomes" id="UP000438288">
    <property type="component" value="Unassembled WGS sequence"/>
</dbReference>
<reference evidence="5" key="6">
    <citation type="submission" date="2023-08" db="EMBL/GenBank/DDBJ databases">
        <title>Mucin Metabolism Genes Underlie the Key Renovations of Bacteroides xylanisolvens Genomes in Captive Great Apes.</title>
        <authorList>
            <person name="Nishida A.H."/>
        </authorList>
    </citation>
    <scope>NUCLEOTIDE SEQUENCE</scope>
    <source>
        <strain evidence="5">P19.10B</strain>
    </source>
</reference>
<dbReference type="Proteomes" id="UP000327007">
    <property type="component" value="Unassembled WGS sequence"/>
</dbReference>
<dbReference type="EMBL" id="JAIWWW010000048">
    <property type="protein sequence ID" value="MCA4525688.1"/>
    <property type="molecule type" value="Genomic_DNA"/>
</dbReference>
<sequence>MSNKIYPIGIQNFESLRQDGYFYIDKTALMYQMVKTGRYYFLSRPRRFGKSLLISTLEAYFQGKKELFTGLAVEKLEKDWIKYPILHLDLNIEKYDTPESLDKILNDNLEYWESQYGTRPSETSFSLRFAGIIQRACEKTGQRVVILVDEYDKPMLQAIGNEELQKQFRNTLKPFYGALKTKDGYIKFALLTGVTKFGKVSVFSDLNNLDDISMWNEYVEICGVSEREIHENLEAELHEFAAARGITYDKLCEDLRECYDGYHFTHNSIGMYNPFSLLNAFKRKEFGSYWFETGTPTYLVKLLKKHHYDLERMAHEETDVQVLNSIDSESTNPIPVIYQSGYLTIKGYDEEFGMYRLGFPNREVEEGFIRFLLPFYANVNKVESPFEIQKFVREVRSGDYNSFFRRLQSFFADTTYEVIRDQELHYENVLFIVFKLLGFYTKVEYHTSEGRIDLVLQTDKFIYIMEFKLNGTAEDALQQINDKNYALPFEMDGRKLFKIGVNFSAETRNIEKWIVETKN</sequence>